<dbReference type="GO" id="GO:0019843">
    <property type="term" value="F:rRNA binding"/>
    <property type="evidence" value="ECO:0007669"/>
    <property type="project" value="UniProtKB-UniRule"/>
</dbReference>
<dbReference type="InterPro" id="IPR002171">
    <property type="entry name" value="Ribosomal_uL2"/>
</dbReference>
<dbReference type="InterPro" id="IPR014726">
    <property type="entry name" value="Ribosomal_uL2_dom3"/>
</dbReference>
<evidence type="ECO:0000313" key="10">
    <source>
        <dbReference type="Proteomes" id="UP000230543"/>
    </source>
</evidence>
<dbReference type="GO" id="GO:0003735">
    <property type="term" value="F:structural constituent of ribosome"/>
    <property type="evidence" value="ECO:0007669"/>
    <property type="project" value="InterPro"/>
</dbReference>
<dbReference type="InterPro" id="IPR014722">
    <property type="entry name" value="Rib_uL2_dom2"/>
</dbReference>
<dbReference type="Pfam" id="PF00181">
    <property type="entry name" value="Ribosomal_L2_N"/>
    <property type="match status" value="1"/>
</dbReference>
<organism evidence="9 10">
    <name type="scientific">Candidatus Komeilibacteria bacterium CG10_big_fil_rev_8_21_14_0_10_41_13</name>
    <dbReference type="NCBI Taxonomy" id="1974476"/>
    <lineage>
        <taxon>Bacteria</taxon>
        <taxon>Candidatus Komeiliibacteriota</taxon>
    </lineage>
</organism>
<dbReference type="Proteomes" id="UP000230543">
    <property type="component" value="Unassembled WGS sequence"/>
</dbReference>
<dbReference type="PANTHER" id="PTHR13691">
    <property type="entry name" value="RIBOSOMAL PROTEIN L2"/>
    <property type="match status" value="1"/>
</dbReference>
<evidence type="ECO:0000259" key="8">
    <source>
        <dbReference type="SMART" id="SM01383"/>
    </source>
</evidence>
<keyword evidence="5" id="KW-0694">RNA-binding</keyword>
<dbReference type="GO" id="GO:0015934">
    <property type="term" value="C:large ribosomal subunit"/>
    <property type="evidence" value="ECO:0007669"/>
    <property type="project" value="InterPro"/>
</dbReference>
<dbReference type="EMBL" id="PFBO01000009">
    <property type="protein sequence ID" value="PIT90808.1"/>
    <property type="molecule type" value="Genomic_DNA"/>
</dbReference>
<dbReference type="Gene3D" id="2.30.30.30">
    <property type="match status" value="1"/>
</dbReference>
<dbReference type="SMART" id="SM01383">
    <property type="entry name" value="Ribosomal_L2"/>
    <property type="match status" value="1"/>
</dbReference>
<comment type="similarity">
    <text evidence="1 5">Belongs to the universal ribosomal protein uL2 family.</text>
</comment>
<accession>A0A2M6WDE4</accession>
<reference evidence="10" key="1">
    <citation type="submission" date="2017-09" db="EMBL/GenBank/DDBJ databases">
        <title>Depth-based differentiation of microbial function through sediment-hosted aquifers and enrichment of novel symbionts in the deep terrestrial subsurface.</title>
        <authorList>
            <person name="Probst A.J."/>
            <person name="Ladd B."/>
            <person name="Jarett J.K."/>
            <person name="Geller-Mcgrath D.E."/>
            <person name="Sieber C.M.K."/>
            <person name="Emerson J.B."/>
            <person name="Anantharaman K."/>
            <person name="Thomas B.C."/>
            <person name="Malmstrom R."/>
            <person name="Stieglmeier M."/>
            <person name="Klingl A."/>
            <person name="Woyke T."/>
            <person name="Ryan C.M."/>
            <person name="Banfield J.F."/>
        </authorList>
    </citation>
    <scope>NUCLEOTIDE SEQUENCE [LARGE SCALE GENOMIC DNA]</scope>
</reference>
<comment type="function">
    <text evidence="5">One of the primary rRNA binding proteins. Required for association of the 30S and 50S subunits to form the 70S ribosome, for tRNA binding and peptide bond formation. It has been suggested to have peptidyltransferase activity; this is somewhat controversial. Makes several contacts with the 16S rRNA in the 70S ribosome.</text>
</comment>
<dbReference type="InterPro" id="IPR022666">
    <property type="entry name" value="Ribosomal_uL2_RNA-bd_dom"/>
</dbReference>
<sequence>MAIKVYKPTTPARRRTSVLLSHDLDKVRPVKKLTRKRKQNAGRGNSGKITVRHRGGGAKRKIRAVDFKRDKFDIPAKVVTIEYDPGRNARIALLNYADGEKRYIIMPIGLKKGMTVVSSKKNFQLQVGNSFPLELIPPGTVVCSVEIEPSKGAKLARSAGGNAILQVIEGKYAQLKMPSGEFRLVPKTCLATIGQISNQDYRNIRWGKAGRTRHRGIRPTVRGKAMNPVDHPHGGGEGSNPIGLKKGPMNVYGKKALGVKTRRTGKLSDKLIIRRRKKRK</sequence>
<evidence type="ECO:0000256" key="2">
    <source>
        <dbReference type="ARBA" id="ARBA00022980"/>
    </source>
</evidence>
<evidence type="ECO:0000256" key="5">
    <source>
        <dbReference type="HAMAP-Rule" id="MF_01320"/>
    </source>
</evidence>
<dbReference type="AlphaFoldDB" id="A0A2M6WDE4"/>
<feature type="region of interest" description="Disordered" evidence="6">
    <location>
        <begin position="33"/>
        <end position="56"/>
    </location>
</feature>
<dbReference type="Gene3D" id="2.40.50.140">
    <property type="entry name" value="Nucleic acid-binding proteins"/>
    <property type="match status" value="1"/>
</dbReference>
<feature type="domain" description="Large ribosomal subunit protein uL2 C-terminal" evidence="7">
    <location>
        <begin position="125"/>
        <end position="255"/>
    </location>
</feature>
<dbReference type="HAMAP" id="MF_01320_B">
    <property type="entry name" value="Ribosomal_uL2_B"/>
    <property type="match status" value="1"/>
</dbReference>
<feature type="domain" description="Large ribosomal subunit protein uL2 RNA-binding" evidence="8">
    <location>
        <begin position="42"/>
        <end position="118"/>
    </location>
</feature>
<evidence type="ECO:0000259" key="7">
    <source>
        <dbReference type="SMART" id="SM01382"/>
    </source>
</evidence>
<dbReference type="FunFam" id="4.10.950.10:FF:000001">
    <property type="entry name" value="50S ribosomal protein L2"/>
    <property type="match status" value="1"/>
</dbReference>
<dbReference type="NCBIfam" id="TIGR01171">
    <property type="entry name" value="rplB_bact"/>
    <property type="match status" value="1"/>
</dbReference>
<evidence type="ECO:0000256" key="3">
    <source>
        <dbReference type="ARBA" id="ARBA00023274"/>
    </source>
</evidence>
<dbReference type="Gene3D" id="4.10.950.10">
    <property type="entry name" value="Ribosomal protein L2, domain 3"/>
    <property type="match status" value="1"/>
</dbReference>
<dbReference type="InterPro" id="IPR022669">
    <property type="entry name" value="Ribosomal_uL2_C"/>
</dbReference>
<evidence type="ECO:0000313" key="9">
    <source>
        <dbReference type="EMBL" id="PIT90808.1"/>
    </source>
</evidence>
<dbReference type="GO" id="GO:0016740">
    <property type="term" value="F:transferase activity"/>
    <property type="evidence" value="ECO:0007669"/>
    <property type="project" value="InterPro"/>
</dbReference>
<comment type="subunit">
    <text evidence="5">Part of the 50S ribosomal subunit. Forms a bridge to the 30S subunit in the 70S ribosome.</text>
</comment>
<keyword evidence="5" id="KW-0699">rRNA-binding</keyword>
<dbReference type="Pfam" id="PF03947">
    <property type="entry name" value="Ribosomal_L2_C"/>
    <property type="match status" value="1"/>
</dbReference>
<evidence type="ECO:0000256" key="1">
    <source>
        <dbReference type="ARBA" id="ARBA00005636"/>
    </source>
</evidence>
<gene>
    <name evidence="5" type="primary">rplB</name>
    <name evidence="9" type="ORF">COU22_00200</name>
</gene>
<proteinExistence type="inferred from homology"/>
<keyword evidence="2 5" id="KW-0689">Ribosomal protein</keyword>
<dbReference type="InterPro" id="IPR012340">
    <property type="entry name" value="NA-bd_OB-fold"/>
</dbReference>
<keyword evidence="3 5" id="KW-0687">Ribonucleoprotein</keyword>
<dbReference type="PANTHER" id="PTHR13691:SF5">
    <property type="entry name" value="LARGE RIBOSOMAL SUBUNIT PROTEIN UL2M"/>
    <property type="match status" value="1"/>
</dbReference>
<dbReference type="FunFam" id="2.30.30.30:FF:000001">
    <property type="entry name" value="50S ribosomal protein L2"/>
    <property type="match status" value="1"/>
</dbReference>
<dbReference type="InterPro" id="IPR005880">
    <property type="entry name" value="Ribosomal_uL2_bac/org-type"/>
</dbReference>
<comment type="caution">
    <text evidence="9">The sequence shown here is derived from an EMBL/GenBank/DDBJ whole genome shotgun (WGS) entry which is preliminary data.</text>
</comment>
<dbReference type="FunFam" id="2.40.50.140:FF:000003">
    <property type="entry name" value="50S ribosomal protein L2"/>
    <property type="match status" value="1"/>
</dbReference>
<dbReference type="SUPFAM" id="SSF50104">
    <property type="entry name" value="Translation proteins SH3-like domain"/>
    <property type="match status" value="1"/>
</dbReference>
<dbReference type="SUPFAM" id="SSF50249">
    <property type="entry name" value="Nucleic acid-binding proteins"/>
    <property type="match status" value="1"/>
</dbReference>
<dbReference type="PIRSF" id="PIRSF002158">
    <property type="entry name" value="Ribosomal_L2"/>
    <property type="match status" value="1"/>
</dbReference>
<dbReference type="InterPro" id="IPR008991">
    <property type="entry name" value="Translation_prot_SH3-like_sf"/>
</dbReference>
<evidence type="ECO:0000256" key="4">
    <source>
        <dbReference type="ARBA" id="ARBA00035242"/>
    </source>
</evidence>
<evidence type="ECO:0000256" key="6">
    <source>
        <dbReference type="SAM" id="MobiDB-lite"/>
    </source>
</evidence>
<name>A0A2M6WDE4_9BACT</name>
<dbReference type="GO" id="GO:0002181">
    <property type="term" value="P:cytoplasmic translation"/>
    <property type="evidence" value="ECO:0007669"/>
    <property type="project" value="TreeGrafter"/>
</dbReference>
<dbReference type="SMART" id="SM01382">
    <property type="entry name" value="Ribosomal_L2_C"/>
    <property type="match status" value="1"/>
</dbReference>
<protein>
    <recommendedName>
        <fullName evidence="4 5">Large ribosomal subunit protein uL2</fullName>
    </recommendedName>
</protein>
<feature type="region of interest" description="Disordered" evidence="6">
    <location>
        <begin position="222"/>
        <end position="248"/>
    </location>
</feature>